<keyword evidence="4 10" id="KW-1133">Transmembrane helix</keyword>
<dbReference type="EMBL" id="NDHI03003498">
    <property type="protein sequence ID" value="PNJ31797.1"/>
    <property type="molecule type" value="Genomic_DNA"/>
</dbReference>
<evidence type="ECO:0000256" key="7">
    <source>
        <dbReference type="ARBA" id="ARBA00023157"/>
    </source>
</evidence>
<gene>
    <name evidence="12" type="ORF">CR201_G0034895</name>
</gene>
<feature type="transmembrane region" description="Helical" evidence="10">
    <location>
        <begin position="39"/>
        <end position="60"/>
    </location>
</feature>
<accession>A0A2J8TFE1</accession>
<name>A0A2J8TFE1_PONAB</name>
<keyword evidence="3 10" id="KW-0812">Transmembrane</keyword>
<dbReference type="GO" id="GO:0019722">
    <property type="term" value="P:calcium-mediated signaling"/>
    <property type="evidence" value="ECO:0007669"/>
    <property type="project" value="TreeGrafter"/>
</dbReference>
<dbReference type="GO" id="GO:0016493">
    <property type="term" value="F:C-C chemokine receptor activity"/>
    <property type="evidence" value="ECO:0007669"/>
    <property type="project" value="TreeGrafter"/>
</dbReference>
<sequence>MTTSLDTVETFGTTSYYDDVGLLCEKADTIALMAQFVPLLYSLVFIVGLLGNVVVVMILIKYRRLRIMTNIYLLNLAISD</sequence>
<keyword evidence="6 10" id="KW-0472">Membrane</keyword>
<evidence type="ECO:0000256" key="1">
    <source>
        <dbReference type="ARBA" id="ARBA00004651"/>
    </source>
</evidence>
<feature type="non-terminal residue" evidence="12">
    <location>
        <position position="80"/>
    </location>
</feature>
<dbReference type="GO" id="GO:0019957">
    <property type="term" value="F:C-C chemokine binding"/>
    <property type="evidence" value="ECO:0007669"/>
    <property type="project" value="TreeGrafter"/>
</dbReference>
<reference evidence="12" key="1">
    <citation type="submission" date="2017-12" db="EMBL/GenBank/DDBJ databases">
        <title>High-resolution comparative analysis of great ape genomes.</title>
        <authorList>
            <person name="Pollen A."/>
            <person name="Hastie A."/>
            <person name="Hormozdiari F."/>
            <person name="Dougherty M."/>
            <person name="Liu R."/>
            <person name="Chaisson M."/>
            <person name="Hoppe E."/>
            <person name="Hill C."/>
            <person name="Pang A."/>
            <person name="Hillier L."/>
            <person name="Baker C."/>
            <person name="Armstrong J."/>
            <person name="Shendure J."/>
            <person name="Paten B."/>
            <person name="Wilson R."/>
            <person name="Chao H."/>
            <person name="Schneider V."/>
            <person name="Ventura M."/>
            <person name="Kronenberg Z."/>
            <person name="Murali S."/>
            <person name="Gordon D."/>
            <person name="Cantsilieris S."/>
            <person name="Munson K."/>
            <person name="Nelson B."/>
            <person name="Raja A."/>
            <person name="Underwood J."/>
            <person name="Diekhans M."/>
            <person name="Fiddes I."/>
            <person name="Haussler D."/>
            <person name="Eichler E."/>
        </authorList>
    </citation>
    <scope>NUCLEOTIDE SEQUENCE [LARGE SCALE GENOMIC DNA]</scope>
    <source>
        <strain evidence="12">Susie</strain>
    </source>
</reference>
<dbReference type="GO" id="GO:0006955">
    <property type="term" value="P:immune response"/>
    <property type="evidence" value="ECO:0007669"/>
    <property type="project" value="TreeGrafter"/>
</dbReference>
<proteinExistence type="predicted"/>
<dbReference type="PRINTS" id="PR00657">
    <property type="entry name" value="CCCHEMOKINER"/>
</dbReference>
<dbReference type="InterPro" id="IPR000355">
    <property type="entry name" value="Chemokine_rcpt"/>
</dbReference>
<dbReference type="GO" id="GO:0005737">
    <property type="term" value="C:cytoplasm"/>
    <property type="evidence" value="ECO:0007669"/>
    <property type="project" value="TreeGrafter"/>
</dbReference>
<evidence type="ECO:0000256" key="2">
    <source>
        <dbReference type="ARBA" id="ARBA00022475"/>
    </source>
</evidence>
<evidence type="ECO:0000256" key="5">
    <source>
        <dbReference type="ARBA" id="ARBA00023040"/>
    </source>
</evidence>
<dbReference type="SUPFAM" id="SSF81321">
    <property type="entry name" value="Family A G protein-coupled receptor-like"/>
    <property type="match status" value="1"/>
</dbReference>
<evidence type="ECO:0000256" key="4">
    <source>
        <dbReference type="ARBA" id="ARBA00022989"/>
    </source>
</evidence>
<dbReference type="PANTHER" id="PTHR10489:SF649">
    <property type="entry name" value="C-C CHEMOKINE RECEPTOR TYPE 3"/>
    <property type="match status" value="1"/>
</dbReference>
<dbReference type="GO" id="GO:0007204">
    <property type="term" value="P:positive regulation of cytosolic calcium ion concentration"/>
    <property type="evidence" value="ECO:0007669"/>
    <property type="project" value="TreeGrafter"/>
</dbReference>
<dbReference type="Gene3D" id="1.20.1070.10">
    <property type="entry name" value="Rhodopsin 7-helix transmembrane proteins"/>
    <property type="match status" value="1"/>
</dbReference>
<feature type="domain" description="G-protein coupled receptors family 1 profile" evidence="11">
    <location>
        <begin position="51"/>
        <end position="80"/>
    </location>
</feature>
<keyword evidence="2" id="KW-1003">Cell membrane</keyword>
<dbReference type="GO" id="GO:0009897">
    <property type="term" value="C:external side of plasma membrane"/>
    <property type="evidence" value="ECO:0007669"/>
    <property type="project" value="TreeGrafter"/>
</dbReference>
<keyword evidence="8" id="KW-0675">Receptor</keyword>
<evidence type="ECO:0000256" key="9">
    <source>
        <dbReference type="ARBA" id="ARBA00023224"/>
    </source>
</evidence>
<keyword evidence="7" id="KW-1015">Disulfide bond</keyword>
<evidence type="ECO:0000256" key="8">
    <source>
        <dbReference type="ARBA" id="ARBA00023170"/>
    </source>
</evidence>
<dbReference type="InterPro" id="IPR050119">
    <property type="entry name" value="CCR1-9-like"/>
</dbReference>
<keyword evidence="9" id="KW-0807">Transducer</keyword>
<dbReference type="PRINTS" id="PR00237">
    <property type="entry name" value="GPCRRHODOPSN"/>
</dbReference>
<evidence type="ECO:0000313" key="12">
    <source>
        <dbReference type="EMBL" id="PNJ31797.1"/>
    </source>
</evidence>
<dbReference type="GO" id="GO:0006954">
    <property type="term" value="P:inflammatory response"/>
    <property type="evidence" value="ECO:0007669"/>
    <property type="project" value="TreeGrafter"/>
</dbReference>
<evidence type="ECO:0000256" key="10">
    <source>
        <dbReference type="SAM" id="Phobius"/>
    </source>
</evidence>
<dbReference type="InterPro" id="IPR017452">
    <property type="entry name" value="GPCR_Rhodpsn_7TM"/>
</dbReference>
<dbReference type="PROSITE" id="PS50262">
    <property type="entry name" value="G_PROTEIN_RECEP_F1_2"/>
    <property type="match status" value="1"/>
</dbReference>
<dbReference type="PANTHER" id="PTHR10489">
    <property type="entry name" value="CELL ADHESION MOLECULE"/>
    <property type="match status" value="1"/>
</dbReference>
<evidence type="ECO:0000256" key="6">
    <source>
        <dbReference type="ARBA" id="ARBA00023136"/>
    </source>
</evidence>
<evidence type="ECO:0000259" key="11">
    <source>
        <dbReference type="PROSITE" id="PS50262"/>
    </source>
</evidence>
<comment type="caution">
    <text evidence="12">The sequence shown here is derived from an EMBL/GenBank/DDBJ whole genome shotgun (WGS) entry which is preliminary data.</text>
</comment>
<dbReference type="GO" id="GO:0060326">
    <property type="term" value="P:cell chemotaxis"/>
    <property type="evidence" value="ECO:0007669"/>
    <property type="project" value="TreeGrafter"/>
</dbReference>
<evidence type="ECO:0000256" key="3">
    <source>
        <dbReference type="ARBA" id="ARBA00022692"/>
    </source>
</evidence>
<dbReference type="InterPro" id="IPR000276">
    <property type="entry name" value="GPCR_Rhodpsn"/>
</dbReference>
<comment type="subcellular location">
    <subcellularLocation>
        <location evidence="1">Cell membrane</location>
        <topology evidence="1">Multi-pass membrane protein</topology>
    </subcellularLocation>
</comment>
<protein>
    <submittedName>
        <fullName evidence="12">CCR3 isoform 4</fullName>
    </submittedName>
</protein>
<organism evidence="12">
    <name type="scientific">Pongo abelii</name>
    <name type="common">Sumatran orangutan</name>
    <name type="synonym">Pongo pygmaeus abelii</name>
    <dbReference type="NCBI Taxonomy" id="9601"/>
    <lineage>
        <taxon>Eukaryota</taxon>
        <taxon>Metazoa</taxon>
        <taxon>Chordata</taxon>
        <taxon>Craniata</taxon>
        <taxon>Vertebrata</taxon>
        <taxon>Euteleostomi</taxon>
        <taxon>Mammalia</taxon>
        <taxon>Eutheria</taxon>
        <taxon>Euarchontoglires</taxon>
        <taxon>Primates</taxon>
        <taxon>Haplorrhini</taxon>
        <taxon>Catarrhini</taxon>
        <taxon>Hominidae</taxon>
        <taxon>Pongo</taxon>
    </lineage>
</organism>
<keyword evidence="5" id="KW-0297">G-protein coupled receptor</keyword>
<dbReference type="AlphaFoldDB" id="A0A2J8TFE1"/>